<evidence type="ECO:0000259" key="1">
    <source>
        <dbReference type="Pfam" id="PF13173"/>
    </source>
</evidence>
<dbReference type="InterPro" id="IPR041682">
    <property type="entry name" value="AAA_14"/>
</dbReference>
<evidence type="ECO:0000313" key="3">
    <source>
        <dbReference type="Proteomes" id="UP000654401"/>
    </source>
</evidence>
<dbReference type="EMBL" id="JACNFK010000010">
    <property type="protein sequence ID" value="MBC8518872.1"/>
    <property type="molecule type" value="Genomic_DNA"/>
</dbReference>
<evidence type="ECO:0000313" key="2">
    <source>
        <dbReference type="EMBL" id="MBC8518872.1"/>
    </source>
</evidence>
<accession>A0A8J6P8S6</accession>
<dbReference type="Proteomes" id="UP000654401">
    <property type="component" value="Unassembled WGS sequence"/>
</dbReference>
<gene>
    <name evidence="2" type="ORF">H8D24_00500</name>
</gene>
<proteinExistence type="predicted"/>
<feature type="domain" description="AAA" evidence="1">
    <location>
        <begin position="22"/>
        <end position="140"/>
    </location>
</feature>
<dbReference type="AlphaFoldDB" id="A0A8J6P8S6"/>
<dbReference type="SUPFAM" id="SSF52540">
    <property type="entry name" value="P-loop containing nucleoside triphosphate hydrolases"/>
    <property type="match status" value="1"/>
</dbReference>
<comment type="caution">
    <text evidence="2">The sequence shown here is derived from an EMBL/GenBank/DDBJ whole genome shotgun (WGS) entry which is preliminary data.</text>
</comment>
<name>A0A8J6P8S6_9GAMM</name>
<dbReference type="InterPro" id="IPR027417">
    <property type="entry name" value="P-loop_NTPase"/>
</dbReference>
<dbReference type="PANTHER" id="PTHR43566">
    <property type="entry name" value="CONSERVED PROTEIN"/>
    <property type="match status" value="1"/>
</dbReference>
<organism evidence="2 3">
    <name type="scientific">Candidatus Thiopontia autotrophica</name>
    <dbReference type="NCBI Taxonomy" id="2841688"/>
    <lineage>
        <taxon>Bacteria</taxon>
        <taxon>Pseudomonadati</taxon>
        <taxon>Pseudomonadota</taxon>
        <taxon>Gammaproteobacteria</taxon>
        <taxon>Candidatus Thiopontia</taxon>
    </lineage>
</organism>
<reference evidence="2 3" key="1">
    <citation type="submission" date="2020-08" db="EMBL/GenBank/DDBJ databases">
        <title>Bridging the membrane lipid divide: bacteria of the FCB group superphylum have the potential to synthesize archaeal ether lipids.</title>
        <authorList>
            <person name="Villanueva L."/>
            <person name="Von Meijenfeldt F.A.B."/>
            <person name="Westbye A.B."/>
            <person name="Yadav S."/>
            <person name="Hopmans E.C."/>
            <person name="Dutilh B.E."/>
            <person name="Sinninghe Damste J.S."/>
        </authorList>
    </citation>
    <scope>NUCLEOTIDE SEQUENCE [LARGE SCALE GENOMIC DNA]</scope>
    <source>
        <strain evidence="2">NIOZ-UU100</strain>
    </source>
</reference>
<dbReference type="Pfam" id="PF13173">
    <property type="entry name" value="AAA_14"/>
    <property type="match status" value="1"/>
</dbReference>
<dbReference type="PANTHER" id="PTHR43566:SF2">
    <property type="entry name" value="DUF4143 DOMAIN-CONTAINING PROTEIN"/>
    <property type="match status" value="1"/>
</dbReference>
<feature type="non-terminal residue" evidence="2">
    <location>
        <position position="207"/>
    </location>
</feature>
<protein>
    <submittedName>
        <fullName evidence="2">AAA family ATPase</fullName>
    </submittedName>
</protein>
<sequence>MNKPVLHPRFLLSRVNDALADTPVVLIHGPRQCGKTTLAQQVGDADGFTYLSFDDDVQRASAQVDPVGYVADLPEKVVLDEVQRVPELFTSLKASVDAKRQPGRFILTGSANVLLVPKLGDSLAGRMEILRLHPLSRTELAGSEPRFLANLFGNGFKVGKSGGRMARELAGLVVAGGYPAALARATEGRRAAWYRDYIDTLVQRDVR</sequence>